<evidence type="ECO:0000256" key="5">
    <source>
        <dbReference type="ARBA" id="ARBA00022729"/>
    </source>
</evidence>
<evidence type="ECO:0000256" key="3">
    <source>
        <dbReference type="ARBA" id="ARBA00020280"/>
    </source>
</evidence>
<keyword evidence="6" id="KW-0256">Endoplasmic reticulum</keyword>
<keyword evidence="5 14" id="KW-0732">Signal</keyword>
<feature type="signal peptide" evidence="14">
    <location>
        <begin position="1"/>
        <end position="23"/>
    </location>
</feature>
<dbReference type="OrthoDB" id="1926781at2759"/>
<comment type="function">
    <text evidence="9">TRAP proteins are part of a complex whose function is to bind calcium to the ER membrane and thereby regulate the retention of ER resident proteins. May be involved in the recycling of the translocation apparatus after completion of the translocation process or may function as a membrane-bound chaperone facilitating folding of translocated proteins.</text>
</comment>
<protein>
    <recommendedName>
        <fullName evidence="3">Translocon-associated protein subunit alpha</fullName>
    </recommendedName>
    <alternativeName>
        <fullName evidence="11">Signal sequence receptor subunit alpha</fullName>
    </alternativeName>
</protein>
<feature type="compositionally biased region" description="Acidic residues" evidence="12">
    <location>
        <begin position="41"/>
        <end position="68"/>
    </location>
</feature>
<dbReference type="Pfam" id="PF03896">
    <property type="entry name" value="TRAP_alpha"/>
    <property type="match status" value="1"/>
</dbReference>
<evidence type="ECO:0000256" key="1">
    <source>
        <dbReference type="ARBA" id="ARBA00004115"/>
    </source>
</evidence>
<evidence type="ECO:0000256" key="11">
    <source>
        <dbReference type="ARBA" id="ARBA00031071"/>
    </source>
</evidence>
<proteinExistence type="inferred from homology"/>
<dbReference type="InterPro" id="IPR005595">
    <property type="entry name" value="TRAP_alpha"/>
</dbReference>
<sequence>MFKIVPKFILLLMLVLPATVLLSSRASLVASAQAEDRVEDVLEGEDIEDEDDEDDDDEDGQIETEDEGAAGGEKTAAAKSGDEEEAEEEEEVEKLKAAEDVETTLLFTKNADKEIPVNKLIQILVGFTNNGKQNYMVENIHASLRYPQDFTYYIQNFTSREYNTVVEPGKEATLEYIFQASESLALRPFGFVMELNYKDTEGNPFMDAVFNDTVQFVEQDEGLDTETFFLYVFLVALVILLAVGAQQLLASYGKKRKAPKPVVETGTQNHTGIDYDWIPKENIAAKKSPSPRKSPRRRTKRTTGSGDE</sequence>
<evidence type="ECO:0000313" key="15">
    <source>
        <dbReference type="EnsemblMetazoa" id="XP_038069647.1"/>
    </source>
</evidence>
<feature type="region of interest" description="Disordered" evidence="12">
    <location>
        <begin position="281"/>
        <end position="308"/>
    </location>
</feature>
<evidence type="ECO:0000256" key="13">
    <source>
        <dbReference type="SAM" id="Phobius"/>
    </source>
</evidence>
<dbReference type="CTD" id="6745"/>
<keyword evidence="7 13" id="KW-1133">Transmembrane helix</keyword>
<evidence type="ECO:0000256" key="12">
    <source>
        <dbReference type="SAM" id="MobiDB-lite"/>
    </source>
</evidence>
<comment type="similarity">
    <text evidence="2">Belongs to the TRAP-alpha family.</text>
</comment>
<evidence type="ECO:0000256" key="9">
    <source>
        <dbReference type="ARBA" id="ARBA00025620"/>
    </source>
</evidence>
<dbReference type="PANTHER" id="PTHR12924:SF0">
    <property type="entry name" value="TRANSLOCON-ASSOCIATED PROTEIN SUBUNIT ALPHA"/>
    <property type="match status" value="1"/>
</dbReference>
<name>A0A914B0X6_PATMI</name>
<dbReference type="OMA" id="TFPYSFT"/>
<feature type="transmembrane region" description="Helical" evidence="13">
    <location>
        <begin position="228"/>
        <end position="250"/>
    </location>
</feature>
<dbReference type="EnsemblMetazoa" id="XM_038213719.1">
    <property type="protein sequence ID" value="XP_038069647.1"/>
    <property type="gene ID" value="LOC119738765"/>
</dbReference>
<evidence type="ECO:0000256" key="8">
    <source>
        <dbReference type="ARBA" id="ARBA00023136"/>
    </source>
</evidence>
<dbReference type="GO" id="GO:0005789">
    <property type="term" value="C:endoplasmic reticulum membrane"/>
    <property type="evidence" value="ECO:0007669"/>
    <property type="project" value="UniProtKB-SubCell"/>
</dbReference>
<evidence type="ECO:0000256" key="7">
    <source>
        <dbReference type="ARBA" id="ARBA00022989"/>
    </source>
</evidence>
<keyword evidence="4 13" id="KW-0812">Transmembrane</keyword>
<evidence type="ECO:0000256" key="10">
    <source>
        <dbReference type="ARBA" id="ARBA00025854"/>
    </source>
</evidence>
<keyword evidence="16" id="KW-1185">Reference proteome</keyword>
<feature type="chain" id="PRO_5036941392" description="Translocon-associated protein subunit alpha" evidence="14">
    <location>
        <begin position="24"/>
        <end position="308"/>
    </location>
</feature>
<evidence type="ECO:0000313" key="16">
    <source>
        <dbReference type="Proteomes" id="UP000887568"/>
    </source>
</evidence>
<evidence type="ECO:0000256" key="14">
    <source>
        <dbReference type="SAM" id="SignalP"/>
    </source>
</evidence>
<evidence type="ECO:0000256" key="2">
    <source>
        <dbReference type="ARBA" id="ARBA00006776"/>
    </source>
</evidence>
<dbReference type="RefSeq" id="XP_038069647.1">
    <property type="nucleotide sequence ID" value="XM_038213719.1"/>
</dbReference>
<evidence type="ECO:0000256" key="6">
    <source>
        <dbReference type="ARBA" id="ARBA00022824"/>
    </source>
</evidence>
<accession>A0A914B0X6</accession>
<reference evidence="15" key="1">
    <citation type="submission" date="2022-11" db="UniProtKB">
        <authorList>
            <consortium name="EnsemblMetazoa"/>
        </authorList>
    </citation>
    <scope>IDENTIFICATION</scope>
</reference>
<comment type="subcellular location">
    <subcellularLocation>
        <location evidence="1">Endoplasmic reticulum membrane</location>
        <topology evidence="1">Single-pass type I membrane protein</topology>
    </subcellularLocation>
</comment>
<organism evidence="15 16">
    <name type="scientific">Patiria miniata</name>
    <name type="common">Bat star</name>
    <name type="synonym">Asterina miniata</name>
    <dbReference type="NCBI Taxonomy" id="46514"/>
    <lineage>
        <taxon>Eukaryota</taxon>
        <taxon>Metazoa</taxon>
        <taxon>Echinodermata</taxon>
        <taxon>Eleutherozoa</taxon>
        <taxon>Asterozoa</taxon>
        <taxon>Asteroidea</taxon>
        <taxon>Valvatacea</taxon>
        <taxon>Valvatida</taxon>
        <taxon>Asterinidae</taxon>
        <taxon>Patiria</taxon>
    </lineage>
</organism>
<feature type="region of interest" description="Disordered" evidence="12">
    <location>
        <begin position="34"/>
        <end position="95"/>
    </location>
</feature>
<feature type="compositionally biased region" description="Acidic residues" evidence="12">
    <location>
        <begin position="82"/>
        <end position="92"/>
    </location>
</feature>
<evidence type="ECO:0000256" key="4">
    <source>
        <dbReference type="ARBA" id="ARBA00022692"/>
    </source>
</evidence>
<dbReference type="PANTHER" id="PTHR12924">
    <property type="entry name" value="TRANSLOCON-ASSOCIATED PROTEIN, ALPHA SUBUNIT"/>
    <property type="match status" value="1"/>
</dbReference>
<comment type="subunit">
    <text evidence="10">Heterotetramer of TRAP-alpha, TRAP-beta, TRAP-delta and TRAP-gamma. Interacts with palmitoylated calnexin (CALX), the interaction is required for efficient folding of glycosylated proteins.</text>
</comment>
<dbReference type="GeneID" id="119738765"/>
<dbReference type="Proteomes" id="UP000887568">
    <property type="component" value="Unplaced"/>
</dbReference>
<feature type="compositionally biased region" description="Basic residues" evidence="12">
    <location>
        <begin position="289"/>
        <end position="301"/>
    </location>
</feature>
<keyword evidence="8 13" id="KW-0472">Membrane</keyword>
<dbReference type="AlphaFoldDB" id="A0A914B0X6"/>